<dbReference type="PROSITE" id="PS50090">
    <property type="entry name" value="MYB_LIKE"/>
    <property type="match status" value="1"/>
</dbReference>
<comment type="subcellular location">
    <subcellularLocation>
        <location evidence="1">Nucleus</location>
    </subcellularLocation>
</comment>
<dbReference type="InterPro" id="IPR009057">
    <property type="entry name" value="Homeodomain-like_sf"/>
</dbReference>
<evidence type="ECO:0000256" key="1">
    <source>
        <dbReference type="ARBA" id="ARBA00004123"/>
    </source>
</evidence>
<dbReference type="InterPro" id="IPR017930">
    <property type="entry name" value="Myb_dom"/>
</dbReference>
<dbReference type="InterPro" id="IPR001005">
    <property type="entry name" value="SANT/Myb"/>
</dbReference>
<evidence type="ECO:0000256" key="2">
    <source>
        <dbReference type="ARBA" id="ARBA00023242"/>
    </source>
</evidence>
<reference evidence="6" key="1">
    <citation type="submission" date="2020-03" db="EMBL/GenBank/DDBJ databases">
        <title>A high-quality chromosome-level genome assembly of a woody plant with both climbing and erect habits, Rhamnella rubrinervis.</title>
        <authorList>
            <person name="Lu Z."/>
            <person name="Yang Y."/>
            <person name="Zhu X."/>
            <person name="Sun Y."/>
        </authorList>
    </citation>
    <scope>NUCLEOTIDE SEQUENCE</scope>
    <source>
        <strain evidence="6">BYM</strain>
        <tissue evidence="6">Leaf</tissue>
    </source>
</reference>
<evidence type="ECO:0000256" key="3">
    <source>
        <dbReference type="SAM" id="MobiDB-lite"/>
    </source>
</evidence>
<protein>
    <submittedName>
        <fullName evidence="6">Uncharacterized protein</fullName>
    </submittedName>
</protein>
<dbReference type="EMBL" id="VOIH02000002">
    <property type="protein sequence ID" value="KAF3454969.1"/>
    <property type="molecule type" value="Genomic_DNA"/>
</dbReference>
<proteinExistence type="predicted"/>
<accession>A0A8K0MR28</accession>
<dbReference type="SUPFAM" id="SSF46689">
    <property type="entry name" value="Homeodomain-like"/>
    <property type="match status" value="1"/>
</dbReference>
<evidence type="ECO:0000313" key="7">
    <source>
        <dbReference type="Proteomes" id="UP000796880"/>
    </source>
</evidence>
<comment type="caution">
    <text evidence="6">The sequence shown here is derived from an EMBL/GenBank/DDBJ whole genome shotgun (WGS) entry which is preliminary data.</text>
</comment>
<organism evidence="6 7">
    <name type="scientific">Rhamnella rubrinervis</name>
    <dbReference type="NCBI Taxonomy" id="2594499"/>
    <lineage>
        <taxon>Eukaryota</taxon>
        <taxon>Viridiplantae</taxon>
        <taxon>Streptophyta</taxon>
        <taxon>Embryophyta</taxon>
        <taxon>Tracheophyta</taxon>
        <taxon>Spermatophyta</taxon>
        <taxon>Magnoliopsida</taxon>
        <taxon>eudicotyledons</taxon>
        <taxon>Gunneridae</taxon>
        <taxon>Pentapetalae</taxon>
        <taxon>rosids</taxon>
        <taxon>fabids</taxon>
        <taxon>Rosales</taxon>
        <taxon>Rhamnaceae</taxon>
        <taxon>rhamnoid group</taxon>
        <taxon>Rhamneae</taxon>
        <taxon>Rhamnella</taxon>
    </lineage>
</organism>
<dbReference type="Gene3D" id="1.10.246.220">
    <property type="match status" value="1"/>
</dbReference>
<sequence length="590" mass="66833">MTLDNHRNKLPSNGIPNMFTCKPYQVDPDISMFTASEGEPVGLEHFLVQPECKEDLVSDFIDLDAFQIQKCFNMEDISGTFEYDQLKLDSDAVHPNLSQGEGKNLEFLYELYKGSNNGIVQGKDTSSTSEEFHLDAKYADIALELDHGPCKESYMGNVALESQAPEVCTGDSVNEILDLSSTNDPMLKYSSSLDSSLLDHIATKELHEAFKDVCDYETLDREWLQQHDFFAMKNHVEMENSMSLIKCGVTSSEHEGKMLSSIDYAASTTDPTPGAIYDETKSGGQQVKRKRLTSCDFLKTPNSEVSKVEKSSLDGEDNAETLVTQKRSRKPPRRYIEESLDYESKSYNKKCGIAYRRPNDRFLHVRSQKQKWQKYFQTEQVVCQDDCFDGNCIQVPFDLPAEKEHPKKNKSSVVQDSEDCKDNRLLCLGEKLDVEPFSAESQEDLSEDECVTRSYTKGSSRRKRHISWTPSEVVKLVEGVSQCGVGRWTEIKRLLFSSSSHRTSVDLKDKWRNLLRASCTQLQIKEKVGLKMFVEQGRKQASNNIPESVLWRVRELAVMYPYPRESKSKVSFTAPPAATNTTLVPLSTAV</sequence>
<evidence type="ECO:0000259" key="4">
    <source>
        <dbReference type="PROSITE" id="PS50090"/>
    </source>
</evidence>
<evidence type="ECO:0000313" key="6">
    <source>
        <dbReference type="EMBL" id="KAF3454969.1"/>
    </source>
</evidence>
<dbReference type="CDD" id="cd11660">
    <property type="entry name" value="SANT_TRF"/>
    <property type="match status" value="1"/>
</dbReference>
<dbReference type="Pfam" id="PF00249">
    <property type="entry name" value="Myb_DNA-binding"/>
    <property type="match status" value="1"/>
</dbReference>
<dbReference type="GO" id="GO:0005634">
    <property type="term" value="C:nucleus"/>
    <property type="evidence" value="ECO:0007669"/>
    <property type="project" value="UniProtKB-SubCell"/>
</dbReference>
<dbReference type="OrthoDB" id="608866at2759"/>
<keyword evidence="7" id="KW-1185">Reference proteome</keyword>
<feature type="domain" description="HTH myb-type" evidence="5">
    <location>
        <begin position="460"/>
        <end position="519"/>
    </location>
</feature>
<evidence type="ECO:0000259" key="5">
    <source>
        <dbReference type="PROSITE" id="PS51294"/>
    </source>
</evidence>
<dbReference type="Proteomes" id="UP000796880">
    <property type="component" value="Unassembled WGS sequence"/>
</dbReference>
<dbReference type="AlphaFoldDB" id="A0A8K0MR28"/>
<name>A0A8K0MR28_9ROSA</name>
<feature type="region of interest" description="Disordered" evidence="3">
    <location>
        <begin position="306"/>
        <end position="334"/>
    </location>
</feature>
<dbReference type="PANTHER" id="PTHR47122:SF8">
    <property type="entry name" value="MYB-LIKE DOMAIN-CONTAINING PROTEIN"/>
    <property type="match status" value="1"/>
</dbReference>
<dbReference type="SMART" id="SM00717">
    <property type="entry name" value="SANT"/>
    <property type="match status" value="1"/>
</dbReference>
<dbReference type="PROSITE" id="PS51294">
    <property type="entry name" value="HTH_MYB"/>
    <property type="match status" value="1"/>
</dbReference>
<feature type="domain" description="Myb-like" evidence="4">
    <location>
        <begin position="460"/>
        <end position="515"/>
    </location>
</feature>
<dbReference type="PANTHER" id="PTHR47122">
    <property type="entry name" value="MYB-LIKE DNA-BINDING DOMAIN CONTAINING PROTEIN, EXPRESSED"/>
    <property type="match status" value="1"/>
</dbReference>
<keyword evidence="2" id="KW-0539">Nucleus</keyword>
<gene>
    <name evidence="6" type="ORF">FNV43_RR05417</name>
</gene>